<proteinExistence type="predicted"/>
<dbReference type="Proteomes" id="UP000250140">
    <property type="component" value="Unassembled WGS sequence"/>
</dbReference>
<reference evidence="2 3" key="1">
    <citation type="journal article" date="2016" name="Nat. Commun.">
        <title>Ectomycorrhizal ecology is imprinted in the genome of the dominant symbiotic fungus Cenococcum geophilum.</title>
        <authorList>
            <consortium name="DOE Joint Genome Institute"/>
            <person name="Peter M."/>
            <person name="Kohler A."/>
            <person name="Ohm R.A."/>
            <person name="Kuo A."/>
            <person name="Krutzmann J."/>
            <person name="Morin E."/>
            <person name="Arend M."/>
            <person name="Barry K.W."/>
            <person name="Binder M."/>
            <person name="Choi C."/>
            <person name="Clum A."/>
            <person name="Copeland A."/>
            <person name="Grisel N."/>
            <person name="Haridas S."/>
            <person name="Kipfer T."/>
            <person name="LaButti K."/>
            <person name="Lindquist E."/>
            <person name="Lipzen A."/>
            <person name="Maire R."/>
            <person name="Meier B."/>
            <person name="Mihaltcheva S."/>
            <person name="Molinier V."/>
            <person name="Murat C."/>
            <person name="Poggeler S."/>
            <person name="Quandt C.A."/>
            <person name="Sperisen C."/>
            <person name="Tritt A."/>
            <person name="Tisserant E."/>
            <person name="Crous P.W."/>
            <person name="Henrissat B."/>
            <person name="Nehls U."/>
            <person name="Egli S."/>
            <person name="Spatafora J.W."/>
            <person name="Grigoriev I.V."/>
            <person name="Martin F.M."/>
        </authorList>
    </citation>
    <scope>NUCLEOTIDE SEQUENCE [LARGE SCALE GENOMIC DNA]</scope>
    <source>
        <strain evidence="2 3">CBS 207.34</strain>
    </source>
</reference>
<organism evidence="2 3">
    <name type="scientific">Glonium stellatum</name>
    <dbReference type="NCBI Taxonomy" id="574774"/>
    <lineage>
        <taxon>Eukaryota</taxon>
        <taxon>Fungi</taxon>
        <taxon>Dikarya</taxon>
        <taxon>Ascomycota</taxon>
        <taxon>Pezizomycotina</taxon>
        <taxon>Dothideomycetes</taxon>
        <taxon>Pleosporomycetidae</taxon>
        <taxon>Gloniales</taxon>
        <taxon>Gloniaceae</taxon>
        <taxon>Glonium</taxon>
    </lineage>
</organism>
<protein>
    <submittedName>
        <fullName evidence="2">Uncharacterized protein</fullName>
    </submittedName>
</protein>
<feature type="transmembrane region" description="Helical" evidence="1">
    <location>
        <begin position="67"/>
        <end position="87"/>
    </location>
</feature>
<evidence type="ECO:0000256" key="1">
    <source>
        <dbReference type="SAM" id="Phobius"/>
    </source>
</evidence>
<keyword evidence="1" id="KW-0472">Membrane</keyword>
<keyword evidence="1" id="KW-0812">Transmembrane</keyword>
<dbReference type="EMBL" id="KV750168">
    <property type="protein sequence ID" value="OCL05947.1"/>
    <property type="molecule type" value="Genomic_DNA"/>
</dbReference>
<gene>
    <name evidence="2" type="ORF">AOQ84DRAFT_224340</name>
</gene>
<keyword evidence="1" id="KW-1133">Transmembrane helix</keyword>
<dbReference type="AlphaFoldDB" id="A0A8E2EW05"/>
<evidence type="ECO:0000313" key="3">
    <source>
        <dbReference type="Proteomes" id="UP000250140"/>
    </source>
</evidence>
<keyword evidence="3" id="KW-1185">Reference proteome</keyword>
<evidence type="ECO:0000313" key="2">
    <source>
        <dbReference type="EMBL" id="OCL05947.1"/>
    </source>
</evidence>
<sequence>MLSTLTSAYRQPPPIAHRHHAMADLAGLELTGTEESLFLVLSYSYLSLSTLDFCIETRKKHLSTCTHSHVLILGSSAIALVSTYKLFGALWRLM</sequence>
<accession>A0A8E2EW05</accession>
<name>A0A8E2EW05_9PEZI</name>